<evidence type="ECO:0000256" key="4">
    <source>
        <dbReference type="SAM" id="MobiDB-lite"/>
    </source>
</evidence>
<dbReference type="GO" id="GO:0004348">
    <property type="term" value="F:glucosylceramidase activity"/>
    <property type="evidence" value="ECO:0007669"/>
    <property type="project" value="InterPro"/>
</dbReference>
<protein>
    <submittedName>
        <fullName evidence="7">Glucosylceramidase, putative</fullName>
    </submittedName>
</protein>
<gene>
    <name evidence="7" type="ORF">Pmar_PMAR025637</name>
</gene>
<dbReference type="GO" id="GO:0006680">
    <property type="term" value="P:glucosylceramide catabolic process"/>
    <property type="evidence" value="ECO:0007669"/>
    <property type="project" value="TreeGrafter"/>
</dbReference>
<accession>C5LEA5</accession>
<evidence type="ECO:0000256" key="5">
    <source>
        <dbReference type="SAM" id="SignalP"/>
    </source>
</evidence>
<dbReference type="GO" id="GO:0016020">
    <property type="term" value="C:membrane"/>
    <property type="evidence" value="ECO:0007669"/>
    <property type="project" value="GOC"/>
</dbReference>
<evidence type="ECO:0000256" key="1">
    <source>
        <dbReference type="ARBA" id="ARBA00005382"/>
    </source>
</evidence>
<dbReference type="GeneID" id="9050445"/>
<evidence type="ECO:0000259" key="6">
    <source>
        <dbReference type="Pfam" id="PF02055"/>
    </source>
</evidence>
<dbReference type="Pfam" id="PF02055">
    <property type="entry name" value="Glyco_hydro_30"/>
    <property type="match status" value="1"/>
</dbReference>
<feature type="signal peptide" evidence="5">
    <location>
        <begin position="1"/>
        <end position="15"/>
    </location>
</feature>
<dbReference type="SUPFAM" id="SSF51445">
    <property type="entry name" value="(Trans)glycosidases"/>
    <property type="match status" value="1"/>
</dbReference>
<evidence type="ECO:0000313" key="8">
    <source>
        <dbReference type="Proteomes" id="UP000007800"/>
    </source>
</evidence>
<evidence type="ECO:0000313" key="7">
    <source>
        <dbReference type="EMBL" id="EER04938.1"/>
    </source>
</evidence>
<evidence type="ECO:0000256" key="3">
    <source>
        <dbReference type="ARBA" id="ARBA00022801"/>
    </source>
</evidence>
<evidence type="ECO:0000256" key="2">
    <source>
        <dbReference type="ARBA" id="ARBA00022729"/>
    </source>
</evidence>
<proteinExistence type="inferred from homology"/>
<dbReference type="AlphaFoldDB" id="C5LEA5"/>
<keyword evidence="3" id="KW-0378">Hydrolase</keyword>
<sequence length="130" mass="14637">HLCLLLISLLHGCSHKSNRESTTASPRSSVETFTTEETGEPMRRGQVQWNEGQRSTNAVTITLDHRMTDHSKYQTIHGFGGSFTQAAAYLYKNLDRSTQEQFMKLVFSPEGLHYSLGRVPINSCDFSPET</sequence>
<feature type="non-terminal residue" evidence="7">
    <location>
        <position position="130"/>
    </location>
</feature>
<dbReference type="Proteomes" id="UP000007800">
    <property type="component" value="Unassembled WGS sequence"/>
</dbReference>
<dbReference type="EMBL" id="GG681187">
    <property type="protein sequence ID" value="EER04938.1"/>
    <property type="molecule type" value="Genomic_DNA"/>
</dbReference>
<feature type="compositionally biased region" description="Polar residues" evidence="4">
    <location>
        <begin position="20"/>
        <end position="36"/>
    </location>
</feature>
<reference evidence="7 8" key="1">
    <citation type="submission" date="2008-07" db="EMBL/GenBank/DDBJ databases">
        <authorList>
            <person name="El-Sayed N."/>
            <person name="Caler E."/>
            <person name="Inman J."/>
            <person name="Amedeo P."/>
            <person name="Hass B."/>
            <person name="Wortman J."/>
        </authorList>
    </citation>
    <scope>NUCLEOTIDE SEQUENCE [LARGE SCALE GENOMIC DNA]</scope>
    <source>
        <strain evidence="8">ATCC 50983 / TXsc</strain>
    </source>
</reference>
<keyword evidence="2 5" id="KW-0732">Signal</keyword>
<keyword evidence="8" id="KW-1185">Reference proteome</keyword>
<feature type="region of interest" description="Disordered" evidence="4">
    <location>
        <begin position="16"/>
        <end position="43"/>
    </location>
</feature>
<feature type="chain" id="PRO_5011977137" evidence="5">
    <location>
        <begin position="16"/>
        <end position="130"/>
    </location>
</feature>
<feature type="non-terminal residue" evidence="7">
    <location>
        <position position="1"/>
    </location>
</feature>
<dbReference type="RefSeq" id="XP_002773122.1">
    <property type="nucleotide sequence ID" value="XM_002773076.1"/>
</dbReference>
<dbReference type="PANTHER" id="PTHR11069:SF23">
    <property type="entry name" value="LYSOSOMAL ACID GLUCOSYLCERAMIDASE"/>
    <property type="match status" value="1"/>
</dbReference>
<dbReference type="InterPro" id="IPR017853">
    <property type="entry name" value="GH"/>
</dbReference>
<name>C5LEA5_PERM5</name>
<dbReference type="Gene3D" id="3.20.20.80">
    <property type="entry name" value="Glycosidases"/>
    <property type="match status" value="1"/>
</dbReference>
<comment type="similarity">
    <text evidence="1">Belongs to the glycosyl hydrolase 30 family.</text>
</comment>
<dbReference type="InterPro" id="IPR033453">
    <property type="entry name" value="Glyco_hydro_30_TIM-barrel"/>
</dbReference>
<dbReference type="InParanoid" id="C5LEA5"/>
<dbReference type="OrthoDB" id="2160638at2759"/>
<feature type="domain" description="Glycosyl hydrolase family 30 TIM-barrel" evidence="6">
    <location>
        <begin position="76"/>
        <end position="128"/>
    </location>
</feature>
<dbReference type="PANTHER" id="PTHR11069">
    <property type="entry name" value="GLUCOSYLCERAMIDASE"/>
    <property type="match status" value="1"/>
</dbReference>
<dbReference type="PRINTS" id="PR00843">
    <property type="entry name" value="GLHYDRLASE30"/>
</dbReference>
<organism evidence="8">
    <name type="scientific">Perkinsus marinus (strain ATCC 50983 / TXsc)</name>
    <dbReference type="NCBI Taxonomy" id="423536"/>
    <lineage>
        <taxon>Eukaryota</taxon>
        <taxon>Sar</taxon>
        <taxon>Alveolata</taxon>
        <taxon>Perkinsozoa</taxon>
        <taxon>Perkinsea</taxon>
        <taxon>Perkinsida</taxon>
        <taxon>Perkinsidae</taxon>
        <taxon>Perkinsus</taxon>
    </lineage>
</organism>
<dbReference type="InterPro" id="IPR001139">
    <property type="entry name" value="Glyco_hydro_30"/>
</dbReference>